<sequence>MSTLDISNESIKTSEDILSSNIGIIAKLRRIKIQEDLMIQNVKKNSCEPHNGFIKYDLEYKKYISKLKTSYADIKQLFDDLKCVTKTSDTLQKLDIDEVKKDVLDLEEKISSLKTFLQRELAILKSTEQHLVIQINEEENQNAMVRKQPKIHTKSYSDIIPSPVRNLINSPFKYPEVQQFQDFLSQSNKHGGWNEYNHNIFIKLWQKHFQTNEDDFHDNLSYHSEKNNLFINDVSENISGVKKADIISHMEWYNKYLSLKKRQQLAIDEWRAKTRPKKAFQQSMQQPSSSRNEKEKVYPQPFSSGCPKKATVQKCKAELSSRQKNDGYNKELNDPIKEVEQDYSSLVDANEFLKEMEKTHGLERVSEFRYTKSTKQWKNRCYSSADKEQLQYNDLDCIIKLGIPSWRSRLMKDDD</sequence>
<protein>
    <submittedName>
        <fullName evidence="3">Uncharacterized protein</fullName>
    </submittedName>
</protein>
<dbReference type="PANTHER" id="PTHR21549">
    <property type="entry name" value="MUTATED IN BLADDER CANCER 1"/>
    <property type="match status" value="1"/>
</dbReference>
<gene>
    <name evidence="3" type="ORF">ABMA27_006110</name>
</gene>
<evidence type="ECO:0000313" key="4">
    <source>
        <dbReference type="Proteomes" id="UP001549920"/>
    </source>
</evidence>
<dbReference type="PANTHER" id="PTHR21549:SF0">
    <property type="entry name" value="COILED-COIL DOMAIN-CONTAINING PROTEIN 112"/>
    <property type="match status" value="1"/>
</dbReference>
<evidence type="ECO:0000256" key="1">
    <source>
        <dbReference type="ARBA" id="ARBA00023054"/>
    </source>
</evidence>
<dbReference type="EMBL" id="JBEUOH010000019">
    <property type="protein sequence ID" value="KAL0869913.1"/>
    <property type="molecule type" value="Genomic_DNA"/>
</dbReference>
<feature type="compositionally biased region" description="Polar residues" evidence="2">
    <location>
        <begin position="280"/>
        <end position="290"/>
    </location>
</feature>
<evidence type="ECO:0000256" key="2">
    <source>
        <dbReference type="SAM" id="MobiDB-lite"/>
    </source>
</evidence>
<feature type="region of interest" description="Disordered" evidence="2">
    <location>
        <begin position="276"/>
        <end position="303"/>
    </location>
</feature>
<proteinExistence type="predicted"/>
<keyword evidence="1" id="KW-0175">Coiled coil</keyword>
<dbReference type="InterPro" id="IPR039902">
    <property type="entry name" value="CCDC148/CCDC112"/>
</dbReference>
<accession>A0ABR3HHM6</accession>
<dbReference type="Proteomes" id="UP001549920">
    <property type="component" value="Unassembled WGS sequence"/>
</dbReference>
<organism evidence="3 4">
    <name type="scientific">Loxostege sticticalis</name>
    <name type="common">Beet webworm moth</name>
    <dbReference type="NCBI Taxonomy" id="481309"/>
    <lineage>
        <taxon>Eukaryota</taxon>
        <taxon>Metazoa</taxon>
        <taxon>Ecdysozoa</taxon>
        <taxon>Arthropoda</taxon>
        <taxon>Hexapoda</taxon>
        <taxon>Insecta</taxon>
        <taxon>Pterygota</taxon>
        <taxon>Neoptera</taxon>
        <taxon>Endopterygota</taxon>
        <taxon>Lepidoptera</taxon>
        <taxon>Glossata</taxon>
        <taxon>Ditrysia</taxon>
        <taxon>Pyraloidea</taxon>
        <taxon>Crambidae</taxon>
        <taxon>Pyraustinae</taxon>
        <taxon>Loxostege</taxon>
    </lineage>
</organism>
<name>A0ABR3HHM6_LOXSC</name>
<comment type="caution">
    <text evidence="3">The sequence shown here is derived from an EMBL/GenBank/DDBJ whole genome shotgun (WGS) entry which is preliminary data.</text>
</comment>
<keyword evidence="4" id="KW-1185">Reference proteome</keyword>
<evidence type="ECO:0000313" key="3">
    <source>
        <dbReference type="EMBL" id="KAL0869913.1"/>
    </source>
</evidence>
<reference evidence="3 4" key="1">
    <citation type="submission" date="2024-06" db="EMBL/GenBank/DDBJ databases">
        <title>A chromosome-level genome assembly of beet webworm, Loxostege sticticalis.</title>
        <authorList>
            <person name="Zhang Y."/>
        </authorList>
    </citation>
    <scope>NUCLEOTIDE SEQUENCE [LARGE SCALE GENOMIC DNA]</scope>
    <source>
        <strain evidence="3">AQ026</strain>
        <tissue evidence="3">Whole body</tissue>
    </source>
</reference>